<dbReference type="SUPFAM" id="SSF143503">
    <property type="entry name" value="PUG domain-like"/>
    <property type="match status" value="1"/>
</dbReference>
<accession>A0ABN9SS85</accession>
<feature type="domain" description="PUB" evidence="1">
    <location>
        <begin position="38"/>
        <end position="90"/>
    </location>
</feature>
<gene>
    <name evidence="2" type="ORF">PCOR1329_LOCUS32132</name>
</gene>
<protein>
    <recommendedName>
        <fullName evidence="1">PUB domain-containing protein</fullName>
    </recommendedName>
</protein>
<dbReference type="EMBL" id="CAUYUJ010012903">
    <property type="protein sequence ID" value="CAK0834840.1"/>
    <property type="molecule type" value="Genomic_DNA"/>
</dbReference>
<evidence type="ECO:0000313" key="3">
    <source>
        <dbReference type="Proteomes" id="UP001189429"/>
    </source>
</evidence>
<evidence type="ECO:0000313" key="2">
    <source>
        <dbReference type="EMBL" id="CAK0834840.1"/>
    </source>
</evidence>
<proteinExistence type="predicted"/>
<evidence type="ECO:0000259" key="1">
    <source>
        <dbReference type="Pfam" id="PF09409"/>
    </source>
</evidence>
<dbReference type="InterPro" id="IPR036339">
    <property type="entry name" value="PUB-like_dom_sf"/>
</dbReference>
<reference evidence="2" key="1">
    <citation type="submission" date="2023-10" db="EMBL/GenBank/DDBJ databases">
        <authorList>
            <person name="Chen Y."/>
            <person name="Shah S."/>
            <person name="Dougan E. K."/>
            <person name="Thang M."/>
            <person name="Chan C."/>
        </authorList>
    </citation>
    <scope>NUCLEOTIDE SEQUENCE [LARGE SCALE GENOMIC DNA]</scope>
</reference>
<name>A0ABN9SS85_9DINO</name>
<dbReference type="Gene3D" id="1.20.58.2190">
    <property type="match status" value="1"/>
</dbReference>
<dbReference type="Pfam" id="PF09409">
    <property type="entry name" value="PUB"/>
    <property type="match status" value="1"/>
</dbReference>
<dbReference type="CDD" id="cd09212">
    <property type="entry name" value="PUB"/>
    <property type="match status" value="1"/>
</dbReference>
<dbReference type="Proteomes" id="UP001189429">
    <property type="component" value="Unassembled WGS sequence"/>
</dbReference>
<keyword evidence="3" id="KW-1185">Reference proteome</keyword>
<organism evidence="2 3">
    <name type="scientific">Prorocentrum cordatum</name>
    <dbReference type="NCBI Taxonomy" id="2364126"/>
    <lineage>
        <taxon>Eukaryota</taxon>
        <taxon>Sar</taxon>
        <taxon>Alveolata</taxon>
        <taxon>Dinophyceae</taxon>
        <taxon>Prorocentrales</taxon>
        <taxon>Prorocentraceae</taxon>
        <taxon>Prorocentrum</taxon>
    </lineage>
</organism>
<sequence>MLNPEEYNCDPHLLVPGATVTTGELVASVASASPDARRSFEVLARLVRNVLEQPAEPKFWEVAKANSSVQSAVVDVPSCARLLRRCGFADDGCRFRLQGSGLRCGEAFRLAAALAEQPLAADLAEDLGRALRGDAGAQAPLGGGQGVAAAGAEPAWPARYLSMAEAEAAGRRLSRPGWTCFQGCDAEPEQDAHAMPLASLEACMECAETHAFGGFCAFEGTAYFRETPGAELWQALQRCPAGYEGACFYIYQPKVLAQRAEDDELERALRLSLGDC</sequence>
<comment type="caution">
    <text evidence="2">The sequence shown here is derived from an EMBL/GenBank/DDBJ whole genome shotgun (WGS) entry which is preliminary data.</text>
</comment>
<dbReference type="InterPro" id="IPR018997">
    <property type="entry name" value="PUB_domain"/>
</dbReference>